<evidence type="ECO:0000259" key="12">
    <source>
        <dbReference type="PROSITE" id="PS50109"/>
    </source>
</evidence>
<evidence type="ECO:0000256" key="4">
    <source>
        <dbReference type="ARBA" id="ARBA00022553"/>
    </source>
</evidence>
<evidence type="ECO:0000313" key="14">
    <source>
        <dbReference type="EMBL" id="VAV90840.1"/>
    </source>
</evidence>
<dbReference type="Pfam" id="PF13755">
    <property type="entry name" value="Sensor_TM1"/>
    <property type="match status" value="1"/>
</dbReference>
<dbReference type="GO" id="GO:0000155">
    <property type="term" value="F:phosphorelay sensor kinase activity"/>
    <property type="evidence" value="ECO:0007669"/>
    <property type="project" value="InterPro"/>
</dbReference>
<comment type="catalytic activity">
    <reaction evidence="1">
        <text>ATP + protein L-histidine = ADP + protein N-phospho-L-histidine.</text>
        <dbReference type="EC" id="2.7.13.3"/>
    </reaction>
</comment>
<feature type="domain" description="HAMP" evidence="13">
    <location>
        <begin position="244"/>
        <end position="299"/>
    </location>
</feature>
<dbReference type="InterPro" id="IPR003660">
    <property type="entry name" value="HAMP_dom"/>
</dbReference>
<feature type="transmembrane region" description="Helical" evidence="11">
    <location>
        <begin position="224"/>
        <end position="243"/>
    </location>
</feature>
<evidence type="ECO:0000256" key="3">
    <source>
        <dbReference type="ARBA" id="ARBA00012438"/>
    </source>
</evidence>
<keyword evidence="8 11" id="KW-1133">Transmembrane helix</keyword>
<accession>A0A3B0RCN4</accession>
<keyword evidence="4" id="KW-0597">Phosphoprotein</keyword>
<dbReference type="AlphaFoldDB" id="A0A3B0RCN4"/>
<keyword evidence="10 11" id="KW-0472">Membrane</keyword>
<keyword evidence="9" id="KW-0902">Two-component regulatory system</keyword>
<evidence type="ECO:0000256" key="9">
    <source>
        <dbReference type="ARBA" id="ARBA00023012"/>
    </source>
</evidence>
<dbReference type="InterPro" id="IPR005467">
    <property type="entry name" value="His_kinase_dom"/>
</dbReference>
<evidence type="ECO:0000256" key="6">
    <source>
        <dbReference type="ARBA" id="ARBA00022692"/>
    </source>
</evidence>
<dbReference type="PRINTS" id="PR00344">
    <property type="entry name" value="BCTRLSENSOR"/>
</dbReference>
<evidence type="ECO:0000256" key="8">
    <source>
        <dbReference type="ARBA" id="ARBA00022989"/>
    </source>
</evidence>
<evidence type="ECO:0000256" key="5">
    <source>
        <dbReference type="ARBA" id="ARBA00022679"/>
    </source>
</evidence>
<dbReference type="InterPro" id="IPR050428">
    <property type="entry name" value="TCS_sensor_his_kinase"/>
</dbReference>
<dbReference type="CDD" id="cd06225">
    <property type="entry name" value="HAMP"/>
    <property type="match status" value="1"/>
</dbReference>
<proteinExistence type="predicted"/>
<gene>
    <name evidence="14" type="ORF">MNBD_ALPHA04-1044</name>
</gene>
<dbReference type="Pfam" id="PF00672">
    <property type="entry name" value="HAMP"/>
    <property type="match status" value="1"/>
</dbReference>
<evidence type="ECO:0000256" key="2">
    <source>
        <dbReference type="ARBA" id="ARBA00004370"/>
    </source>
</evidence>
<dbReference type="SMART" id="SM00388">
    <property type="entry name" value="HisKA"/>
    <property type="match status" value="1"/>
</dbReference>
<name>A0A3B0RCN4_9ZZZZ</name>
<dbReference type="PROSITE" id="PS50109">
    <property type="entry name" value="HIS_KIN"/>
    <property type="match status" value="1"/>
</dbReference>
<dbReference type="SUPFAM" id="SSF158472">
    <property type="entry name" value="HAMP domain-like"/>
    <property type="match status" value="1"/>
</dbReference>
<reference evidence="14" key="1">
    <citation type="submission" date="2018-06" db="EMBL/GenBank/DDBJ databases">
        <authorList>
            <person name="Zhirakovskaya E."/>
        </authorList>
    </citation>
    <scope>NUCLEOTIDE SEQUENCE</scope>
</reference>
<dbReference type="EMBL" id="UOEF01000111">
    <property type="protein sequence ID" value="VAV90840.1"/>
    <property type="molecule type" value="Genomic_DNA"/>
</dbReference>
<dbReference type="EC" id="2.7.13.3" evidence="3"/>
<dbReference type="SUPFAM" id="SSF47384">
    <property type="entry name" value="Homodimeric domain of signal transducing histidine kinase"/>
    <property type="match status" value="1"/>
</dbReference>
<dbReference type="Pfam" id="PF02518">
    <property type="entry name" value="HATPase_c"/>
    <property type="match status" value="1"/>
</dbReference>
<dbReference type="CDD" id="cd00082">
    <property type="entry name" value="HisKA"/>
    <property type="match status" value="1"/>
</dbReference>
<comment type="subcellular location">
    <subcellularLocation>
        <location evidence="2">Membrane</location>
    </subcellularLocation>
</comment>
<dbReference type="SUPFAM" id="SSF55874">
    <property type="entry name" value="ATPase domain of HSP90 chaperone/DNA topoisomerase II/histidine kinase"/>
    <property type="match status" value="1"/>
</dbReference>
<evidence type="ECO:0000256" key="7">
    <source>
        <dbReference type="ARBA" id="ARBA00022777"/>
    </source>
</evidence>
<dbReference type="InterPro" id="IPR025908">
    <property type="entry name" value="Sensor_TM1"/>
</dbReference>
<feature type="domain" description="Histidine kinase" evidence="12">
    <location>
        <begin position="307"/>
        <end position="526"/>
    </location>
</feature>
<dbReference type="PANTHER" id="PTHR45436:SF5">
    <property type="entry name" value="SENSOR HISTIDINE KINASE TRCS"/>
    <property type="match status" value="1"/>
</dbReference>
<dbReference type="Pfam" id="PF00512">
    <property type="entry name" value="HisKA"/>
    <property type="match status" value="1"/>
</dbReference>
<evidence type="ECO:0000256" key="10">
    <source>
        <dbReference type="ARBA" id="ARBA00023136"/>
    </source>
</evidence>
<evidence type="ECO:0000256" key="11">
    <source>
        <dbReference type="SAM" id="Phobius"/>
    </source>
</evidence>
<dbReference type="SMART" id="SM00387">
    <property type="entry name" value="HATPase_c"/>
    <property type="match status" value="1"/>
</dbReference>
<protein>
    <recommendedName>
        <fullName evidence="3">histidine kinase</fullName>
        <ecNumber evidence="3">2.7.13.3</ecNumber>
    </recommendedName>
</protein>
<dbReference type="PANTHER" id="PTHR45436">
    <property type="entry name" value="SENSOR HISTIDINE KINASE YKOH"/>
    <property type="match status" value="1"/>
</dbReference>
<keyword evidence="7 14" id="KW-0418">Kinase</keyword>
<dbReference type="InterPro" id="IPR036890">
    <property type="entry name" value="HATPase_C_sf"/>
</dbReference>
<dbReference type="Gene3D" id="6.10.340.10">
    <property type="match status" value="1"/>
</dbReference>
<organism evidence="14">
    <name type="scientific">hydrothermal vent metagenome</name>
    <dbReference type="NCBI Taxonomy" id="652676"/>
    <lineage>
        <taxon>unclassified sequences</taxon>
        <taxon>metagenomes</taxon>
        <taxon>ecological metagenomes</taxon>
    </lineage>
</organism>
<dbReference type="InterPro" id="IPR003594">
    <property type="entry name" value="HATPase_dom"/>
</dbReference>
<dbReference type="Gene3D" id="1.10.287.130">
    <property type="match status" value="1"/>
</dbReference>
<dbReference type="InterPro" id="IPR003661">
    <property type="entry name" value="HisK_dim/P_dom"/>
</dbReference>
<evidence type="ECO:0000256" key="1">
    <source>
        <dbReference type="ARBA" id="ARBA00000085"/>
    </source>
</evidence>
<dbReference type="Gene3D" id="3.30.565.10">
    <property type="entry name" value="Histidine kinase-like ATPase, C-terminal domain"/>
    <property type="match status" value="1"/>
</dbReference>
<keyword evidence="6 11" id="KW-0812">Transmembrane</keyword>
<dbReference type="InterPro" id="IPR004358">
    <property type="entry name" value="Sig_transdc_His_kin-like_C"/>
</dbReference>
<feature type="transmembrane region" description="Helical" evidence="11">
    <location>
        <begin position="28"/>
        <end position="50"/>
    </location>
</feature>
<dbReference type="PROSITE" id="PS50885">
    <property type="entry name" value="HAMP"/>
    <property type="match status" value="1"/>
</dbReference>
<evidence type="ECO:0000259" key="13">
    <source>
        <dbReference type="PROSITE" id="PS50885"/>
    </source>
</evidence>
<sequence length="528" mass="58778">MERVIVTQSDSGKAEKDLVLRWSSRLSLTARILAVNIFALALLAGSLFYLNNYRDRLTEERLEQAGLQMTIIRDAIAGQSLDRKRQLIEQFSDHLNARIRLYDANGNKSLDSFALAKPTYELVDPATEPWRKDAARFLDRSIEFVVLSKPISKFSEPAKDVAQSWPEISSASKNNERVSTVRYAADRTPVISAAIPALDDETMILLTTNARDITRIVRAERSSVILVIMIVAILSTLLSLFLARTIARPIQRLARAAVRVRLGRAPEVSIPRMKNRRDEIGQLAKSLADMSGALRKRIDATEAFAADVSHEIKNPLASLRSALEGLGRVKEPDLQKQLLDVASDDVRRIDRLINDISEASRVDAELARTKFERVDIGQMLDQLLAARESRGLNKETEIAFARPARGVATIMGDDSRLERVFNNLLDNAVSFSPKNGLIEISATPDENRVIIHISDQGPGIMPDQREDIFKRFHSDRPAGETFGRHSGLGLAIAKTIVEGHEGEIHVLDRPDGQKGACFEIRFPQAEPS</sequence>
<keyword evidence="5 14" id="KW-0808">Transferase</keyword>
<dbReference type="InterPro" id="IPR036097">
    <property type="entry name" value="HisK_dim/P_sf"/>
</dbReference>
<dbReference type="SMART" id="SM00304">
    <property type="entry name" value="HAMP"/>
    <property type="match status" value="1"/>
</dbReference>
<dbReference type="GO" id="GO:0016020">
    <property type="term" value="C:membrane"/>
    <property type="evidence" value="ECO:0007669"/>
    <property type="project" value="UniProtKB-SubCell"/>
</dbReference>